<dbReference type="EMBL" id="JALBGC010000005">
    <property type="protein sequence ID" value="MCI1189620.1"/>
    <property type="molecule type" value="Genomic_DNA"/>
</dbReference>
<dbReference type="InterPro" id="IPR024775">
    <property type="entry name" value="DinB-like"/>
</dbReference>
<gene>
    <name evidence="2" type="ORF">MON38_19525</name>
</gene>
<protein>
    <submittedName>
        <fullName evidence="2">DinB family protein</fullName>
    </submittedName>
</protein>
<accession>A0A9X1VM95</accession>
<dbReference type="SUPFAM" id="SSF109854">
    <property type="entry name" value="DinB/YfiT-like putative metalloenzymes"/>
    <property type="match status" value="1"/>
</dbReference>
<dbReference type="InterPro" id="IPR034660">
    <property type="entry name" value="DinB/YfiT-like"/>
</dbReference>
<sequence>MPEITRLLDQLRRAFDGEPWSGPSLLDTLKDLTAAQAARQPIANAHSIWEITCHAGVWAEVARRRLVEGSLVQVSDAEDWPSPPENPTEADWQAVLAGLRTAHEQLLAAAATVSDETLDRPINTTIDAQVGYGSSIYVTLHGVAQHYLYHTGQIALLRKAVT</sequence>
<dbReference type="Gene3D" id="1.20.120.450">
    <property type="entry name" value="dinb family like domain"/>
    <property type="match status" value="1"/>
</dbReference>
<dbReference type="RefSeq" id="WP_241937842.1">
    <property type="nucleotide sequence ID" value="NZ_JALBGC010000005.1"/>
</dbReference>
<dbReference type="Pfam" id="PF12867">
    <property type="entry name" value="DinB_2"/>
    <property type="match status" value="1"/>
</dbReference>
<keyword evidence="3" id="KW-1185">Reference proteome</keyword>
<dbReference type="Proteomes" id="UP001139193">
    <property type="component" value="Unassembled WGS sequence"/>
</dbReference>
<dbReference type="AlphaFoldDB" id="A0A9X1VM95"/>
<organism evidence="2 3">
    <name type="scientific">Hymenobacter cyanobacteriorum</name>
    <dbReference type="NCBI Taxonomy" id="2926463"/>
    <lineage>
        <taxon>Bacteria</taxon>
        <taxon>Pseudomonadati</taxon>
        <taxon>Bacteroidota</taxon>
        <taxon>Cytophagia</taxon>
        <taxon>Cytophagales</taxon>
        <taxon>Hymenobacteraceae</taxon>
        <taxon>Hymenobacter</taxon>
    </lineage>
</organism>
<feature type="domain" description="DinB-like" evidence="1">
    <location>
        <begin position="25"/>
        <end position="154"/>
    </location>
</feature>
<evidence type="ECO:0000313" key="2">
    <source>
        <dbReference type="EMBL" id="MCI1189620.1"/>
    </source>
</evidence>
<proteinExistence type="predicted"/>
<reference evidence="2" key="1">
    <citation type="submission" date="2022-03" db="EMBL/GenBank/DDBJ databases">
        <title>Bacterial whole genome sequence for Hymenobacter sp. DH14.</title>
        <authorList>
            <person name="Le V."/>
        </authorList>
    </citation>
    <scope>NUCLEOTIDE SEQUENCE</scope>
    <source>
        <strain evidence="2">DH14</strain>
    </source>
</reference>
<evidence type="ECO:0000259" key="1">
    <source>
        <dbReference type="Pfam" id="PF12867"/>
    </source>
</evidence>
<comment type="caution">
    <text evidence="2">The sequence shown here is derived from an EMBL/GenBank/DDBJ whole genome shotgun (WGS) entry which is preliminary data.</text>
</comment>
<name>A0A9X1VM95_9BACT</name>
<evidence type="ECO:0000313" key="3">
    <source>
        <dbReference type="Proteomes" id="UP001139193"/>
    </source>
</evidence>